<feature type="signal peptide" evidence="2">
    <location>
        <begin position="1"/>
        <end position="25"/>
    </location>
</feature>
<evidence type="ECO:0000256" key="2">
    <source>
        <dbReference type="SAM" id="SignalP"/>
    </source>
</evidence>
<feature type="chain" id="PRO_5011117086" evidence="2">
    <location>
        <begin position="26"/>
        <end position="384"/>
    </location>
</feature>
<protein>
    <submittedName>
        <fullName evidence="3">Acylhydrolase</fullName>
    </submittedName>
</protein>
<dbReference type="SUPFAM" id="SSF52266">
    <property type="entry name" value="SGNH hydrolase"/>
    <property type="match status" value="1"/>
</dbReference>
<dbReference type="Proteomes" id="UP000054770">
    <property type="component" value="Unassembled WGS sequence"/>
</dbReference>
<reference evidence="3" key="1">
    <citation type="submission" date="2016-01" db="EMBL/GenBank/DDBJ databases">
        <authorList>
            <person name="Peeters C."/>
        </authorList>
    </citation>
    <scope>NUCLEOTIDE SEQUENCE [LARGE SCALE GENOMIC DNA]</scope>
    <source>
        <strain evidence="3">LMG 22940</strain>
    </source>
</reference>
<dbReference type="OrthoDB" id="5292073at2"/>
<name>A0A158FMA2_9BURK</name>
<evidence type="ECO:0000313" key="3">
    <source>
        <dbReference type="EMBL" id="SAL20761.1"/>
    </source>
</evidence>
<dbReference type="InterPro" id="IPR001087">
    <property type="entry name" value="GDSL"/>
</dbReference>
<dbReference type="PANTHER" id="PTHR45648:SF22">
    <property type="entry name" value="GDSL LIPASE_ACYLHYDROLASE FAMILY PROTEIN (AFU_ORTHOLOGUE AFUA_4G14700)"/>
    <property type="match status" value="1"/>
</dbReference>
<dbReference type="Pfam" id="PF00657">
    <property type="entry name" value="Lipase_GDSL"/>
    <property type="match status" value="1"/>
</dbReference>
<keyword evidence="1" id="KW-0378">Hydrolase</keyword>
<accession>A0A158FMA2</accession>
<dbReference type="PROSITE" id="PS51257">
    <property type="entry name" value="PROKAR_LIPOPROTEIN"/>
    <property type="match status" value="1"/>
</dbReference>
<dbReference type="PANTHER" id="PTHR45648">
    <property type="entry name" value="GDSL LIPASE/ACYLHYDROLASE FAMILY PROTEIN (AFU_ORTHOLOGUE AFUA_4G14700)"/>
    <property type="match status" value="1"/>
</dbReference>
<dbReference type="RefSeq" id="WP_087643032.1">
    <property type="nucleotide sequence ID" value="NZ_FCON02000005.1"/>
</dbReference>
<keyword evidence="4" id="KW-1185">Reference proteome</keyword>
<dbReference type="GO" id="GO:0016298">
    <property type="term" value="F:lipase activity"/>
    <property type="evidence" value="ECO:0007669"/>
    <property type="project" value="InterPro"/>
</dbReference>
<sequence length="384" mass="38478">MNKSYTVRSAMVRFAQIATASAAIALLAACGGGSDDNNNSTPPGGIKLQVVAFGDSLSDAGTYSTVITPAFGGGRFTTNPGLVFTQNVAQYYGNTLTPAATGGFGVPLTPQAGLDYAQGGSRVKLQPGIGHATTGAASDAFSQATTIPINDQVSTYIAAHGSFNANQLVLINGGANDILLNLAQAQGAAAAAAAGQIPPAAAQAAATAASAAIQQAALDLATVIGRVVQAGATHVVVSNVPDIGTTPQGLMSADKGVTLSNASNGFNLVLKTALTQTGLISKVVYVDVPPLLANITANFQSLGFTVSNTGTACNLQAMVTAAAKFGETDPTAFGSSLFCSPQTLTVAGADQTYMYADTIHPTTHLHLLYAQAVEKAIAASGLGK</sequence>
<evidence type="ECO:0000313" key="4">
    <source>
        <dbReference type="Proteomes" id="UP000054770"/>
    </source>
</evidence>
<dbReference type="Gene3D" id="3.40.50.1110">
    <property type="entry name" value="SGNH hydrolase"/>
    <property type="match status" value="1"/>
</dbReference>
<comment type="caution">
    <text evidence="3">The sequence shown here is derived from an EMBL/GenBank/DDBJ whole genome shotgun (WGS) entry which is preliminary data.</text>
</comment>
<dbReference type="EMBL" id="FCON02000005">
    <property type="protein sequence ID" value="SAL20761.1"/>
    <property type="molecule type" value="Genomic_DNA"/>
</dbReference>
<proteinExistence type="predicted"/>
<organism evidence="3 4">
    <name type="scientific">Caballeronia choica</name>
    <dbReference type="NCBI Taxonomy" id="326476"/>
    <lineage>
        <taxon>Bacteria</taxon>
        <taxon>Pseudomonadati</taxon>
        <taxon>Pseudomonadota</taxon>
        <taxon>Betaproteobacteria</taxon>
        <taxon>Burkholderiales</taxon>
        <taxon>Burkholderiaceae</taxon>
        <taxon>Caballeronia</taxon>
    </lineage>
</organism>
<dbReference type="InterPro" id="IPR036514">
    <property type="entry name" value="SGNH_hydro_sf"/>
</dbReference>
<dbReference type="AlphaFoldDB" id="A0A158FMA2"/>
<keyword evidence="2" id="KW-0732">Signal</keyword>
<dbReference type="InterPro" id="IPR008265">
    <property type="entry name" value="Lipase_GDSL_AS"/>
</dbReference>
<gene>
    <name evidence="3" type="ORF">AWB68_00779</name>
</gene>
<dbReference type="InterPro" id="IPR051058">
    <property type="entry name" value="GDSL_Est/Lipase"/>
</dbReference>
<dbReference type="PROSITE" id="PS01098">
    <property type="entry name" value="LIPASE_GDSL_SER"/>
    <property type="match status" value="1"/>
</dbReference>
<dbReference type="GO" id="GO:0006629">
    <property type="term" value="P:lipid metabolic process"/>
    <property type="evidence" value="ECO:0007669"/>
    <property type="project" value="InterPro"/>
</dbReference>
<evidence type="ECO:0000256" key="1">
    <source>
        <dbReference type="ARBA" id="ARBA00022801"/>
    </source>
</evidence>